<sequence length="215" mass="23601">MKRLVLSALVCLSTAAACGATEALETFEICTTPDRTGTKVPEALAARGWSPTSFSPDGPVLAMPEGSLSPDELAVIFWFMMGDGESNRSVDYLRHRLETALRDDWPERVRSLFLSRRTLLTKNGALLAVSSDPRTTTCNYIGPGEDGDGELLQMLDLPHRERTLMEWVRIYEDPPFLFGFAAIAKPGPLNDLLDMDVGPLTLFGSKIVNDPEAVQ</sequence>
<dbReference type="PROSITE" id="PS51257">
    <property type="entry name" value="PROKAR_LIPOPROTEIN"/>
    <property type="match status" value="1"/>
</dbReference>
<keyword evidence="1" id="KW-0732">Signal</keyword>
<feature type="signal peptide" evidence="1">
    <location>
        <begin position="1"/>
        <end position="19"/>
    </location>
</feature>
<reference evidence="3" key="1">
    <citation type="journal article" date="2019" name="Int. J. Syst. Evol. Microbiol.">
        <title>The Global Catalogue of Microorganisms (GCM) 10K type strain sequencing project: providing services to taxonomists for standard genome sequencing and annotation.</title>
        <authorList>
            <consortium name="The Broad Institute Genomics Platform"/>
            <consortium name="The Broad Institute Genome Sequencing Center for Infectious Disease"/>
            <person name="Wu L."/>
            <person name="Ma J."/>
        </authorList>
    </citation>
    <scope>NUCLEOTIDE SEQUENCE [LARGE SCALE GENOMIC DNA]</scope>
    <source>
        <strain evidence="3">KCTC 52366</strain>
    </source>
</reference>
<comment type="caution">
    <text evidence="2">The sequence shown here is derived from an EMBL/GenBank/DDBJ whole genome shotgun (WGS) entry which is preliminary data.</text>
</comment>
<organism evidence="2 3">
    <name type="scientific">Psychromarinibacter halotolerans</name>
    <dbReference type="NCBI Taxonomy" id="1775175"/>
    <lineage>
        <taxon>Bacteria</taxon>
        <taxon>Pseudomonadati</taxon>
        <taxon>Pseudomonadota</taxon>
        <taxon>Alphaproteobacteria</taxon>
        <taxon>Rhodobacterales</taxon>
        <taxon>Paracoccaceae</taxon>
        <taxon>Psychromarinibacter</taxon>
    </lineage>
</organism>
<gene>
    <name evidence="2" type="ORF">ACFOGP_09935</name>
</gene>
<dbReference type="EMBL" id="JBHRTB010000010">
    <property type="protein sequence ID" value="MFC3143029.1"/>
    <property type="molecule type" value="Genomic_DNA"/>
</dbReference>
<accession>A0ABV7GN67</accession>
<dbReference type="Proteomes" id="UP001595632">
    <property type="component" value="Unassembled WGS sequence"/>
</dbReference>
<feature type="chain" id="PRO_5045573111" evidence="1">
    <location>
        <begin position="20"/>
        <end position="215"/>
    </location>
</feature>
<protein>
    <submittedName>
        <fullName evidence="2">Uncharacterized protein</fullName>
    </submittedName>
</protein>
<keyword evidence="3" id="KW-1185">Reference proteome</keyword>
<dbReference type="RefSeq" id="WP_275633008.1">
    <property type="nucleotide sequence ID" value="NZ_JARGYD010000004.1"/>
</dbReference>
<name>A0ABV7GN67_9RHOB</name>
<evidence type="ECO:0000313" key="3">
    <source>
        <dbReference type="Proteomes" id="UP001595632"/>
    </source>
</evidence>
<proteinExistence type="predicted"/>
<evidence type="ECO:0000256" key="1">
    <source>
        <dbReference type="SAM" id="SignalP"/>
    </source>
</evidence>
<evidence type="ECO:0000313" key="2">
    <source>
        <dbReference type="EMBL" id="MFC3143029.1"/>
    </source>
</evidence>